<evidence type="ECO:0000313" key="1">
    <source>
        <dbReference type="EMBL" id="RGY21353.1"/>
    </source>
</evidence>
<comment type="caution">
    <text evidence="1">The sequence shown here is derived from an EMBL/GenBank/DDBJ whole genome shotgun (WGS) entry which is preliminary data.</text>
</comment>
<reference evidence="1 2" key="1">
    <citation type="submission" date="2018-08" db="EMBL/GenBank/DDBJ databases">
        <title>A genome reference for cultivated species of the human gut microbiota.</title>
        <authorList>
            <person name="Zou Y."/>
            <person name="Xue W."/>
            <person name="Luo G."/>
        </authorList>
    </citation>
    <scope>NUCLEOTIDE SEQUENCE [LARGE SCALE GENOMIC DNA]</scope>
    <source>
        <strain evidence="1 2">OF02-7</strain>
    </source>
</reference>
<evidence type="ECO:0000313" key="2">
    <source>
        <dbReference type="Proteomes" id="UP000286063"/>
    </source>
</evidence>
<protein>
    <submittedName>
        <fullName evidence="1">Uncharacterized protein</fullName>
    </submittedName>
</protein>
<dbReference type="Proteomes" id="UP000286063">
    <property type="component" value="Unassembled WGS sequence"/>
</dbReference>
<name>A0A413ITW6_9BACT</name>
<gene>
    <name evidence="1" type="ORF">DXA50_00420</name>
</gene>
<dbReference type="EMBL" id="QSCR01000001">
    <property type="protein sequence ID" value="RGY21353.1"/>
    <property type="molecule type" value="Genomic_DNA"/>
</dbReference>
<dbReference type="AlphaFoldDB" id="A0A413ITW6"/>
<dbReference type="RefSeq" id="WP_117774496.1">
    <property type="nucleotide sequence ID" value="NZ_QSCR01000001.1"/>
</dbReference>
<sequence length="89" mass="10045">MEKTIKINFKKLKLTSLSGEVKEMDTREAVGELIYSGANGIGYKLLAEKIYKSDGEVELDENEGKLLVHLLDSDFFTNKLTDAIRDCMK</sequence>
<organism evidence="1 2">
    <name type="scientific">Butyricimonas virosa</name>
    <dbReference type="NCBI Taxonomy" id="544645"/>
    <lineage>
        <taxon>Bacteria</taxon>
        <taxon>Pseudomonadati</taxon>
        <taxon>Bacteroidota</taxon>
        <taxon>Bacteroidia</taxon>
        <taxon>Bacteroidales</taxon>
        <taxon>Odoribacteraceae</taxon>
        <taxon>Butyricimonas</taxon>
    </lineage>
</organism>
<proteinExistence type="predicted"/>
<dbReference type="OrthoDB" id="1100932at2"/>
<accession>A0A413ITW6</accession>